<reference evidence="2 3" key="1">
    <citation type="journal article" date="2012" name="Science">
        <title>The Paleozoic origin of enzymatic lignin decomposition reconstructed from 31 fungal genomes.</title>
        <authorList>
            <person name="Floudas D."/>
            <person name="Binder M."/>
            <person name="Riley R."/>
            <person name="Barry K."/>
            <person name="Blanchette R.A."/>
            <person name="Henrissat B."/>
            <person name="Martinez A.T."/>
            <person name="Otillar R."/>
            <person name="Spatafora J.W."/>
            <person name="Yadav J.S."/>
            <person name="Aerts A."/>
            <person name="Benoit I."/>
            <person name="Boyd A."/>
            <person name="Carlson A."/>
            <person name="Copeland A."/>
            <person name="Coutinho P.M."/>
            <person name="de Vries R.P."/>
            <person name="Ferreira P."/>
            <person name="Findley K."/>
            <person name="Foster B."/>
            <person name="Gaskell J."/>
            <person name="Glotzer D."/>
            <person name="Gorecki P."/>
            <person name="Heitman J."/>
            <person name="Hesse C."/>
            <person name="Hori C."/>
            <person name="Igarashi K."/>
            <person name="Jurgens J.A."/>
            <person name="Kallen N."/>
            <person name="Kersten P."/>
            <person name="Kohler A."/>
            <person name="Kuees U."/>
            <person name="Kumar T.K.A."/>
            <person name="Kuo A."/>
            <person name="LaButti K."/>
            <person name="Larrondo L.F."/>
            <person name="Lindquist E."/>
            <person name="Ling A."/>
            <person name="Lombard V."/>
            <person name="Lucas S."/>
            <person name="Lundell T."/>
            <person name="Martin R."/>
            <person name="McLaughlin D.J."/>
            <person name="Morgenstern I."/>
            <person name="Morin E."/>
            <person name="Murat C."/>
            <person name="Nagy L.G."/>
            <person name="Nolan M."/>
            <person name="Ohm R.A."/>
            <person name="Patyshakuliyeva A."/>
            <person name="Rokas A."/>
            <person name="Ruiz-Duenas F.J."/>
            <person name="Sabat G."/>
            <person name="Salamov A."/>
            <person name="Samejima M."/>
            <person name="Schmutz J."/>
            <person name="Slot J.C."/>
            <person name="St John F."/>
            <person name="Stenlid J."/>
            <person name="Sun H."/>
            <person name="Sun S."/>
            <person name="Syed K."/>
            <person name="Tsang A."/>
            <person name="Wiebenga A."/>
            <person name="Young D."/>
            <person name="Pisabarro A."/>
            <person name="Eastwood D.C."/>
            <person name="Martin F."/>
            <person name="Cullen D."/>
            <person name="Grigoriev I.V."/>
            <person name="Hibbett D.S."/>
        </authorList>
    </citation>
    <scope>NUCLEOTIDE SEQUENCE [LARGE SCALE GENOMIC DNA]</scope>
    <source>
        <strain evidence="2 3">MD-104</strain>
    </source>
</reference>
<dbReference type="AlphaFoldDB" id="A0A2H3JZS6"/>
<evidence type="ECO:0000313" key="3">
    <source>
        <dbReference type="Proteomes" id="UP000218811"/>
    </source>
</evidence>
<name>A0A2H3JZS6_WOLCO</name>
<feature type="region of interest" description="Disordered" evidence="1">
    <location>
        <begin position="133"/>
        <end position="153"/>
    </location>
</feature>
<sequence length="284" mass="29970">MDAMDVNWCLTCQRHIDVEGSAPYCSRECYASDRPSSSSLSPHFRPLEYDAYAESISELDGCEACSQSRDNDACTEQSRWIGKGMAGIHAWAQNVPPGPPAAEVVSVADLRPPVLLQQARRPVPPSVCVTQSVSAAPEPAQPPHEPVPALSRSSRCPTDASALTTPCSSVSLATPASNACAFPISAQAGLISTLTAQLRSWAAASHKGSPRSHTITRPADAPAPCVVLPADGASDGASCYSDVKESYGHPEKFAPAAADCWEALLSDDRPGLRMRGRRSARCVS</sequence>
<dbReference type="EMBL" id="KB468157">
    <property type="protein sequence ID" value="PCH44409.1"/>
    <property type="molecule type" value="Genomic_DNA"/>
</dbReference>
<dbReference type="OMA" id="LDDEVCH"/>
<keyword evidence="3" id="KW-1185">Reference proteome</keyword>
<accession>A0A2H3JZS6</accession>
<proteinExistence type="predicted"/>
<evidence type="ECO:0000256" key="1">
    <source>
        <dbReference type="SAM" id="MobiDB-lite"/>
    </source>
</evidence>
<evidence type="ECO:0000313" key="2">
    <source>
        <dbReference type="EMBL" id="PCH44409.1"/>
    </source>
</evidence>
<dbReference type="OrthoDB" id="2210012at2759"/>
<protein>
    <submittedName>
        <fullName evidence="2">Uncharacterized protein</fullName>
    </submittedName>
</protein>
<gene>
    <name evidence="2" type="ORF">WOLCODRAFT_138990</name>
</gene>
<dbReference type="Proteomes" id="UP000218811">
    <property type="component" value="Unassembled WGS sequence"/>
</dbReference>
<organism evidence="2 3">
    <name type="scientific">Wolfiporia cocos (strain MD-104)</name>
    <name type="common">Brown rot fungus</name>
    <dbReference type="NCBI Taxonomy" id="742152"/>
    <lineage>
        <taxon>Eukaryota</taxon>
        <taxon>Fungi</taxon>
        <taxon>Dikarya</taxon>
        <taxon>Basidiomycota</taxon>
        <taxon>Agaricomycotina</taxon>
        <taxon>Agaricomycetes</taxon>
        <taxon>Polyporales</taxon>
        <taxon>Phaeolaceae</taxon>
        <taxon>Wolfiporia</taxon>
    </lineage>
</organism>